<dbReference type="EMBL" id="MBFE02000062">
    <property type="protein sequence ID" value="MUO45728.1"/>
    <property type="molecule type" value="Genomic_DNA"/>
</dbReference>
<accession>A0ABD6HH04</accession>
<name>A0ABD6HH04_AGRVI</name>
<evidence type="ECO:0000313" key="4">
    <source>
        <dbReference type="Proteomes" id="UP000179536"/>
    </source>
</evidence>
<evidence type="ECO:0000313" key="3">
    <source>
        <dbReference type="Proteomes" id="UP000179454"/>
    </source>
</evidence>
<gene>
    <name evidence="2" type="ORF">BBK91_026875</name>
    <name evidence="1" type="ORF">BBL17_028830</name>
</gene>
<dbReference type="Proteomes" id="UP000179454">
    <property type="component" value="Unassembled WGS sequence"/>
</dbReference>
<protein>
    <submittedName>
        <fullName evidence="2">IS630 family transposase</fullName>
    </submittedName>
</protein>
<proteinExistence type="predicted"/>
<organism evidence="2 4">
    <name type="scientific">Agrobacterium vitis</name>
    <name type="common">Rhizobium vitis</name>
    <dbReference type="NCBI Taxonomy" id="373"/>
    <lineage>
        <taxon>Bacteria</taxon>
        <taxon>Pseudomonadati</taxon>
        <taxon>Pseudomonadota</taxon>
        <taxon>Alphaproteobacteria</taxon>
        <taxon>Hyphomicrobiales</taxon>
        <taxon>Rhizobiaceae</taxon>
        <taxon>Rhizobium/Agrobacterium group</taxon>
        <taxon>Agrobacterium</taxon>
    </lineage>
</organism>
<evidence type="ECO:0000313" key="1">
    <source>
        <dbReference type="EMBL" id="MUO45728.1"/>
    </source>
</evidence>
<feature type="non-terminal residue" evidence="2">
    <location>
        <position position="1"/>
    </location>
</feature>
<comment type="caution">
    <text evidence="2">The sequence shown here is derived from an EMBL/GenBank/DDBJ whole genome shotgun (WGS) entry which is preliminary data.</text>
</comment>
<dbReference type="AlphaFoldDB" id="A0ABD6HH04"/>
<sequence>IATHNENPKPYRWVKSAGQILASVKRFCQKTMSRTSDSGD</sequence>
<dbReference type="Proteomes" id="UP000179536">
    <property type="component" value="Unassembled WGS sequence"/>
</dbReference>
<keyword evidence="3" id="KW-1185">Reference proteome</keyword>
<reference evidence="3 4" key="1">
    <citation type="submission" date="2019-11" db="EMBL/GenBank/DDBJ databases">
        <title>Whole-genome sequencing of Allorhizobium vitis.</title>
        <authorList>
            <person name="Gan H.M."/>
            <person name="Savka M.A."/>
        </authorList>
    </citation>
    <scope>NUCLEOTIDE SEQUENCE [LARGE SCALE GENOMIC DNA]</scope>
    <source>
        <strain evidence="2 4">RF2/1</strain>
        <strain evidence="1 3">T1/7</strain>
    </source>
</reference>
<dbReference type="EMBL" id="MBFA02000049">
    <property type="protein sequence ID" value="MUP13430.1"/>
    <property type="molecule type" value="Genomic_DNA"/>
</dbReference>
<evidence type="ECO:0000313" key="2">
    <source>
        <dbReference type="EMBL" id="MUP13430.1"/>
    </source>
</evidence>